<comment type="caution">
    <text evidence="6">The sequence shown here is derived from an EMBL/GenBank/DDBJ whole genome shotgun (WGS) entry which is preliminary data.</text>
</comment>
<dbReference type="EMBL" id="PCYI01000030">
    <property type="protein sequence ID" value="PIR44413.1"/>
    <property type="molecule type" value="Genomic_DNA"/>
</dbReference>
<dbReference type="InterPro" id="IPR023451">
    <property type="entry name" value="Thymidate_synth/dCMP_Mease_dom"/>
</dbReference>
<dbReference type="Gene3D" id="3.30.572.10">
    <property type="entry name" value="Thymidylate synthase/dCMP hydroxymethylase domain"/>
    <property type="match status" value="1"/>
</dbReference>
<dbReference type="EC" id="2.1.1.45" evidence="1 4"/>
<evidence type="ECO:0000313" key="6">
    <source>
        <dbReference type="EMBL" id="PIR44413.1"/>
    </source>
</evidence>
<evidence type="ECO:0000256" key="3">
    <source>
        <dbReference type="ARBA" id="ARBA00022679"/>
    </source>
</evidence>
<gene>
    <name evidence="6" type="primary">thyA</name>
    <name evidence="6" type="ORF">COV10_04720</name>
</gene>
<dbReference type="GO" id="GO:0006231">
    <property type="term" value="P:dTMP biosynthetic process"/>
    <property type="evidence" value="ECO:0007669"/>
    <property type="project" value="InterPro"/>
</dbReference>
<reference evidence="6 7" key="1">
    <citation type="submission" date="2017-09" db="EMBL/GenBank/DDBJ databases">
        <title>Depth-based differentiation of microbial function through sediment-hosted aquifers and enrichment of novel symbionts in the deep terrestrial subsurface.</title>
        <authorList>
            <person name="Probst A.J."/>
            <person name="Ladd B."/>
            <person name="Jarett J.K."/>
            <person name="Geller-Mcgrath D.E."/>
            <person name="Sieber C.M."/>
            <person name="Emerson J.B."/>
            <person name="Anantharaman K."/>
            <person name="Thomas B.C."/>
            <person name="Malmstrom R."/>
            <person name="Stieglmeier M."/>
            <person name="Klingl A."/>
            <person name="Woyke T."/>
            <person name="Ryan C.M."/>
            <person name="Banfield J.F."/>
        </authorList>
    </citation>
    <scope>NUCLEOTIDE SEQUENCE [LARGE SCALE GENOMIC DNA]</scope>
    <source>
        <strain evidence="6">CG10_big_fil_rev_8_21_14_0_10_51_16</strain>
    </source>
</reference>
<evidence type="ECO:0000313" key="7">
    <source>
        <dbReference type="Proteomes" id="UP000228767"/>
    </source>
</evidence>
<name>A0A2H0RD66_9BACT</name>
<evidence type="ECO:0000256" key="1">
    <source>
        <dbReference type="ARBA" id="ARBA00011947"/>
    </source>
</evidence>
<dbReference type="SUPFAM" id="SSF55831">
    <property type="entry name" value="Thymidylate synthase/dCMP hydroxymethylase"/>
    <property type="match status" value="1"/>
</dbReference>
<dbReference type="AlphaFoldDB" id="A0A2H0RD66"/>
<evidence type="ECO:0000256" key="2">
    <source>
        <dbReference type="ARBA" id="ARBA00022603"/>
    </source>
</evidence>
<protein>
    <recommendedName>
        <fullName evidence="1 4">Thymidylate synthase</fullName>
        <ecNumber evidence="1 4">2.1.1.45</ecNumber>
    </recommendedName>
</protein>
<dbReference type="InterPro" id="IPR000398">
    <property type="entry name" value="Thymidylate_synthase"/>
</dbReference>
<dbReference type="Proteomes" id="UP000228767">
    <property type="component" value="Unassembled WGS sequence"/>
</dbReference>
<dbReference type="GO" id="GO:0032259">
    <property type="term" value="P:methylation"/>
    <property type="evidence" value="ECO:0007669"/>
    <property type="project" value="UniProtKB-KW"/>
</dbReference>
<dbReference type="GO" id="GO:0004799">
    <property type="term" value="F:thymidylate synthase activity"/>
    <property type="evidence" value="ECO:0007669"/>
    <property type="project" value="UniProtKB-UniRule"/>
</dbReference>
<dbReference type="PANTHER" id="PTHR11548">
    <property type="entry name" value="THYMIDYLATE SYNTHASE 1"/>
    <property type="match status" value="1"/>
</dbReference>
<dbReference type="NCBIfam" id="TIGR03284">
    <property type="entry name" value="thym_sym"/>
    <property type="match status" value="1"/>
</dbReference>
<dbReference type="InterPro" id="IPR036926">
    <property type="entry name" value="Thymidate_synth/dCMP_Mease_sf"/>
</dbReference>
<dbReference type="GO" id="GO:0005829">
    <property type="term" value="C:cytosol"/>
    <property type="evidence" value="ECO:0007669"/>
    <property type="project" value="TreeGrafter"/>
</dbReference>
<feature type="domain" description="Thymidylate synthase/dCMP hydroxymethylase" evidence="5">
    <location>
        <begin position="18"/>
        <end position="303"/>
    </location>
</feature>
<keyword evidence="2" id="KW-0489">Methyltransferase</keyword>
<evidence type="ECO:0000259" key="5">
    <source>
        <dbReference type="Pfam" id="PF00303"/>
    </source>
</evidence>
<organism evidence="6 7">
    <name type="scientific">Candidatus Vogelbacteria bacterium CG10_big_fil_rev_8_21_14_0_10_51_16</name>
    <dbReference type="NCBI Taxonomy" id="1975045"/>
    <lineage>
        <taxon>Bacteria</taxon>
        <taxon>Candidatus Vogeliibacteriota</taxon>
    </lineage>
</organism>
<dbReference type="Pfam" id="PF00303">
    <property type="entry name" value="Thymidylat_synt"/>
    <property type="match status" value="1"/>
</dbReference>
<dbReference type="PANTHER" id="PTHR11548:SF1">
    <property type="entry name" value="THYMIDYLATE SYNTHASE 1"/>
    <property type="match status" value="1"/>
</dbReference>
<dbReference type="CDD" id="cd00351">
    <property type="entry name" value="TS_Pyrimidine_HMase"/>
    <property type="match status" value="1"/>
</dbReference>
<keyword evidence="3" id="KW-0808">Transferase</keyword>
<dbReference type="InterPro" id="IPR045097">
    <property type="entry name" value="Thymidate_synth/dCMP_Mease"/>
</dbReference>
<sequence>MQDLYAYKSLKSRKPDSQYQDALRRILKEGEWVEPIHKVMLGADRAKMLVGLQLRYEIENGFPLITERDLSGKFMAGAIGEIAAFINGEHTQAGLEKYGCKWWKKWVTKEKCAIFGLPEGDLGPGSYGAAFHDFPNPNDDGAFNQFKEVMAQMKERPFLRTHIISPWIPPYTIQHKGLPPRKVVVAPCHGWLHFMLTPNKKELSLHHFQRSGDMPVGVPFNIMQYASLGMAVSQILGYKFVRLIHTISDAHIYESQIPFVKKLLEREPRRLPTVTMNTKLKNIFAIRPKHFDVADYKPHEKMLIPTPV</sequence>
<proteinExistence type="predicted"/>
<accession>A0A2H0RD66</accession>
<evidence type="ECO:0000256" key="4">
    <source>
        <dbReference type="NCBIfam" id="TIGR03284"/>
    </source>
</evidence>
<dbReference type="PRINTS" id="PR00108">
    <property type="entry name" value="THYMDSNTHASE"/>
</dbReference>